<organism evidence="2 3">
    <name type="scientific">Stentor coeruleus</name>
    <dbReference type="NCBI Taxonomy" id="5963"/>
    <lineage>
        <taxon>Eukaryota</taxon>
        <taxon>Sar</taxon>
        <taxon>Alveolata</taxon>
        <taxon>Ciliophora</taxon>
        <taxon>Postciliodesmatophora</taxon>
        <taxon>Heterotrichea</taxon>
        <taxon>Heterotrichida</taxon>
        <taxon>Stentoridae</taxon>
        <taxon>Stentor</taxon>
    </lineage>
</organism>
<keyword evidence="1" id="KW-0175">Coiled coil</keyword>
<dbReference type="AlphaFoldDB" id="A0A1R2CL76"/>
<evidence type="ECO:0000313" key="3">
    <source>
        <dbReference type="Proteomes" id="UP000187209"/>
    </source>
</evidence>
<name>A0A1R2CL76_9CILI</name>
<dbReference type="Gene3D" id="1.20.5.190">
    <property type="match status" value="1"/>
</dbReference>
<dbReference type="SUPFAM" id="SSF48452">
    <property type="entry name" value="TPR-like"/>
    <property type="match status" value="1"/>
</dbReference>
<evidence type="ECO:0000256" key="1">
    <source>
        <dbReference type="SAM" id="Coils"/>
    </source>
</evidence>
<evidence type="ECO:0000313" key="2">
    <source>
        <dbReference type="EMBL" id="OMJ89716.1"/>
    </source>
</evidence>
<sequence>MALLKNNAINEALTLFKEAMKLVKIAKDCELKYKLLGISQNNLGCYFKRLNKPKTALKYLKKACENEEKADIGNIDRAGTFLNVCAILSALGKHKPALEESLKALALLKTPIKSANFPETQVIAYHNTAVEYEFLHMFTKSLENYSLAYETALKELGKNHPLTISTKLDYKKATIAIQSKDLTSTIKDLEKKDPLAMSFKNTMARNLNKLKNYVLIEDIHSIKYNKTRKRNQKDQGRHTLSPFQRNFDKSFIKQTDKKIAPIIASRSFRVKSLPISPNKNTKIISHNTPVYAKNRIVATAPNDRKRERKNMDHIEKIGFLTLNNKEISSKSIDNENTLGIISKSKDELDQGNLATQNSQKMKEKTMKALKELETLKAQAKIERFINSPGLVNYKKNARIQKLNNIEESLLEIEKLKRKSQEILKDDMEKFRKSIQKSERSGIAKNRIQINNFIKNGKRTEAAVMIQKNVRRMQCMKIYSNIRNAVVLIQRAFRDYREKNIKYD</sequence>
<dbReference type="OrthoDB" id="296485at2759"/>
<dbReference type="InterPro" id="IPR011990">
    <property type="entry name" value="TPR-like_helical_dom_sf"/>
</dbReference>
<dbReference type="Gene3D" id="1.25.40.10">
    <property type="entry name" value="Tetratricopeptide repeat domain"/>
    <property type="match status" value="1"/>
</dbReference>
<accession>A0A1R2CL76</accession>
<gene>
    <name evidence="2" type="ORF">SteCoe_8081</name>
</gene>
<keyword evidence="3" id="KW-1185">Reference proteome</keyword>
<reference evidence="2 3" key="1">
    <citation type="submission" date="2016-11" db="EMBL/GenBank/DDBJ databases">
        <title>The macronuclear genome of Stentor coeruleus: a giant cell with tiny introns.</title>
        <authorList>
            <person name="Slabodnick M."/>
            <person name="Ruby J.G."/>
            <person name="Reiff S.B."/>
            <person name="Swart E.C."/>
            <person name="Gosai S."/>
            <person name="Prabakaran S."/>
            <person name="Witkowska E."/>
            <person name="Larue G.E."/>
            <person name="Fisher S."/>
            <person name="Freeman R.M."/>
            <person name="Gunawardena J."/>
            <person name="Chu W."/>
            <person name="Stover N.A."/>
            <person name="Gregory B.D."/>
            <person name="Nowacki M."/>
            <person name="Derisi J."/>
            <person name="Roy S.W."/>
            <person name="Marshall W.F."/>
            <person name="Sood P."/>
        </authorList>
    </citation>
    <scope>NUCLEOTIDE SEQUENCE [LARGE SCALE GENOMIC DNA]</scope>
    <source>
        <strain evidence="2">WM001</strain>
    </source>
</reference>
<comment type="caution">
    <text evidence="2">The sequence shown here is derived from an EMBL/GenBank/DDBJ whole genome shotgun (WGS) entry which is preliminary data.</text>
</comment>
<feature type="coiled-coil region" evidence="1">
    <location>
        <begin position="358"/>
        <end position="425"/>
    </location>
</feature>
<dbReference type="Proteomes" id="UP000187209">
    <property type="component" value="Unassembled WGS sequence"/>
</dbReference>
<dbReference type="EMBL" id="MPUH01000119">
    <property type="protein sequence ID" value="OMJ89716.1"/>
    <property type="molecule type" value="Genomic_DNA"/>
</dbReference>
<protein>
    <submittedName>
        <fullName evidence="2">Uncharacterized protein</fullName>
    </submittedName>
</protein>
<proteinExistence type="predicted"/>